<dbReference type="InterPro" id="IPR022861">
    <property type="entry name" value="Gln_tRNA_ligase_bac"/>
</dbReference>
<keyword evidence="1 8" id="KW-0963">Cytoplasm</keyword>
<feature type="short sequence motif" description="'HIGH' region" evidence="8">
    <location>
        <begin position="33"/>
        <end position="43"/>
    </location>
</feature>
<dbReference type="Pfam" id="PF00749">
    <property type="entry name" value="tRNA-synt_1c"/>
    <property type="match status" value="1"/>
</dbReference>
<feature type="binding site" evidence="8">
    <location>
        <begin position="259"/>
        <end position="260"/>
    </location>
    <ligand>
        <name>ATP</name>
        <dbReference type="ChEBI" id="CHEBI:30616"/>
    </ligand>
</feature>
<evidence type="ECO:0000313" key="13">
    <source>
        <dbReference type="EMBL" id="BCZ48322.1"/>
    </source>
</evidence>
<dbReference type="Gene3D" id="1.10.1160.10">
    <property type="entry name" value="Glutamyl-trna Synthetase, Domain 2"/>
    <property type="match status" value="1"/>
</dbReference>
<dbReference type="CDD" id="cd00807">
    <property type="entry name" value="GlnRS_core"/>
    <property type="match status" value="1"/>
</dbReference>
<evidence type="ECO:0000256" key="3">
    <source>
        <dbReference type="ARBA" id="ARBA00022741"/>
    </source>
</evidence>
<comment type="subunit">
    <text evidence="8">Monomer.</text>
</comment>
<comment type="similarity">
    <text evidence="8 9">Belongs to the class-I aminoacyl-tRNA synthetase family.</text>
</comment>
<evidence type="ECO:0000256" key="9">
    <source>
        <dbReference type="RuleBase" id="RU363037"/>
    </source>
</evidence>
<dbReference type="InterPro" id="IPR004514">
    <property type="entry name" value="Gln-tRNA-synth"/>
</dbReference>
<dbReference type="InterPro" id="IPR011035">
    <property type="entry name" value="Ribosomal_bL25/Gln-tRNA_synth"/>
</dbReference>
<dbReference type="Pfam" id="PF20974">
    <property type="entry name" value="tRNA-synt_1c_C2"/>
    <property type="match status" value="1"/>
</dbReference>
<dbReference type="InterPro" id="IPR014729">
    <property type="entry name" value="Rossmann-like_a/b/a_fold"/>
</dbReference>
<keyword evidence="5 8" id="KW-0648">Protein biosynthesis</keyword>
<keyword evidence="2 8" id="KW-0436">Ligase</keyword>
<dbReference type="PRINTS" id="PR00987">
    <property type="entry name" value="TRNASYNTHGLU"/>
</dbReference>
<feature type="binding site" evidence="8">
    <location>
        <begin position="267"/>
        <end position="269"/>
    </location>
    <ligand>
        <name>ATP</name>
        <dbReference type="ChEBI" id="CHEBI:30616"/>
    </ligand>
</feature>
<evidence type="ECO:0000256" key="8">
    <source>
        <dbReference type="HAMAP-Rule" id="MF_00126"/>
    </source>
</evidence>
<feature type="short sequence motif" description="'KMSKS' region" evidence="8">
    <location>
        <begin position="266"/>
        <end position="270"/>
    </location>
</feature>
<dbReference type="InterPro" id="IPR001412">
    <property type="entry name" value="aa-tRNA-synth_I_CS"/>
</dbReference>
<organism evidence="13 14">
    <name type="scientific">Clostridium gelidum</name>
    <dbReference type="NCBI Taxonomy" id="704125"/>
    <lineage>
        <taxon>Bacteria</taxon>
        <taxon>Bacillati</taxon>
        <taxon>Bacillota</taxon>
        <taxon>Clostridia</taxon>
        <taxon>Eubacteriales</taxon>
        <taxon>Clostridiaceae</taxon>
        <taxon>Clostridium</taxon>
    </lineage>
</organism>
<protein>
    <recommendedName>
        <fullName evidence="8">Glutamine--tRNA ligase</fullName>
        <ecNumber evidence="8">6.1.1.18</ecNumber>
    </recommendedName>
    <alternativeName>
        <fullName evidence="8">Glutaminyl-tRNA synthetase</fullName>
        <shortName evidence="8">GlnRS</shortName>
    </alternativeName>
</protein>
<dbReference type="InterPro" id="IPR020056">
    <property type="entry name" value="Rbsml_bL25/Gln-tRNA_synth_N"/>
</dbReference>
<dbReference type="Gene3D" id="3.90.800.10">
    <property type="entry name" value="Glutamyl-tRNA Synthetase, Domain 3"/>
    <property type="match status" value="1"/>
</dbReference>
<reference evidence="14" key="1">
    <citation type="submission" date="2021-07" db="EMBL/GenBank/DDBJ databases">
        <title>Complete genome sequencing of a Clostridium isolate.</title>
        <authorList>
            <person name="Ueki A."/>
            <person name="Tonouchi A."/>
        </authorList>
    </citation>
    <scope>NUCLEOTIDE SEQUENCE [LARGE SCALE GENOMIC DNA]</scope>
    <source>
        <strain evidence="14">C5S11</strain>
    </source>
</reference>
<dbReference type="GO" id="GO:0016874">
    <property type="term" value="F:ligase activity"/>
    <property type="evidence" value="ECO:0007669"/>
    <property type="project" value="UniProtKB-KW"/>
</dbReference>
<dbReference type="InterPro" id="IPR020061">
    <property type="entry name" value="Glu_tRNA_lig_a-bdl"/>
</dbReference>
<feature type="domain" description="Glutamyl/glutaminyl-tRNA synthetase class Ib anti-codon binding" evidence="11">
    <location>
        <begin position="341"/>
        <end position="438"/>
    </location>
</feature>
<keyword evidence="4 8" id="KW-0067">ATP-binding</keyword>
<feature type="domain" description="tRNA synthetases class I (E and Q) anti-codon binding" evidence="12">
    <location>
        <begin position="455"/>
        <end position="529"/>
    </location>
</feature>
<keyword evidence="3 8" id="KW-0547">Nucleotide-binding</keyword>
<dbReference type="NCBIfam" id="NF011291">
    <property type="entry name" value="PRK14703.1"/>
    <property type="match status" value="1"/>
</dbReference>
<gene>
    <name evidence="8 13" type="primary">glnS</name>
    <name evidence="13" type="ORF">psyc5s11_43890</name>
</gene>
<evidence type="ECO:0000256" key="2">
    <source>
        <dbReference type="ARBA" id="ARBA00022598"/>
    </source>
</evidence>
<feature type="binding site" evidence="8">
    <location>
        <position position="210"/>
    </location>
    <ligand>
        <name>L-glutamine</name>
        <dbReference type="ChEBI" id="CHEBI:58359"/>
    </ligand>
</feature>
<comment type="subcellular location">
    <subcellularLocation>
        <location evidence="8">Cytoplasm</location>
    </subcellularLocation>
</comment>
<dbReference type="Proteomes" id="UP000824633">
    <property type="component" value="Chromosome"/>
</dbReference>
<dbReference type="Pfam" id="PF03950">
    <property type="entry name" value="tRNA-synt_1c_C"/>
    <property type="match status" value="1"/>
</dbReference>
<dbReference type="InterPro" id="IPR020058">
    <property type="entry name" value="Glu/Gln-tRNA-synth_Ib_cat-dom"/>
</dbReference>
<dbReference type="SUPFAM" id="SSF50715">
    <property type="entry name" value="Ribosomal protein L25-like"/>
    <property type="match status" value="1"/>
</dbReference>
<dbReference type="PANTHER" id="PTHR43097:SF5">
    <property type="entry name" value="GLUTAMATE--TRNA LIGASE"/>
    <property type="match status" value="1"/>
</dbReference>
<dbReference type="Gene3D" id="3.40.50.620">
    <property type="entry name" value="HUPs"/>
    <property type="match status" value="1"/>
</dbReference>
<dbReference type="PANTHER" id="PTHR43097">
    <property type="entry name" value="GLUTAMINE-TRNA LIGASE"/>
    <property type="match status" value="1"/>
</dbReference>
<feature type="binding site" evidence="8">
    <location>
        <begin position="34"/>
        <end position="36"/>
    </location>
    <ligand>
        <name>ATP</name>
        <dbReference type="ChEBI" id="CHEBI:30616"/>
    </ligand>
</feature>
<comment type="catalytic activity">
    <reaction evidence="7 8">
        <text>tRNA(Gln) + L-glutamine + ATP = L-glutaminyl-tRNA(Gln) + AMP + diphosphate</text>
        <dbReference type="Rhea" id="RHEA:20121"/>
        <dbReference type="Rhea" id="RHEA-COMP:9662"/>
        <dbReference type="Rhea" id="RHEA-COMP:9681"/>
        <dbReference type="ChEBI" id="CHEBI:30616"/>
        <dbReference type="ChEBI" id="CHEBI:33019"/>
        <dbReference type="ChEBI" id="CHEBI:58359"/>
        <dbReference type="ChEBI" id="CHEBI:78442"/>
        <dbReference type="ChEBI" id="CHEBI:78521"/>
        <dbReference type="ChEBI" id="CHEBI:456215"/>
        <dbReference type="EC" id="6.1.1.18"/>
    </reaction>
</comment>
<evidence type="ECO:0000256" key="1">
    <source>
        <dbReference type="ARBA" id="ARBA00022490"/>
    </source>
</evidence>
<dbReference type="InterPro" id="IPR000924">
    <property type="entry name" value="Glu/Gln-tRNA-synth"/>
</dbReference>
<dbReference type="InterPro" id="IPR020059">
    <property type="entry name" value="Glu/Gln-tRNA-synth_Ib_codon-bd"/>
</dbReference>
<evidence type="ECO:0000313" key="14">
    <source>
        <dbReference type="Proteomes" id="UP000824633"/>
    </source>
</evidence>
<dbReference type="RefSeq" id="WP_224034591.1">
    <property type="nucleotide sequence ID" value="NZ_AP024849.1"/>
</dbReference>
<dbReference type="HAMAP" id="MF_00126">
    <property type="entry name" value="Gln_tRNA_synth"/>
    <property type="match status" value="1"/>
</dbReference>
<dbReference type="PROSITE" id="PS00178">
    <property type="entry name" value="AA_TRNA_LIGASE_I"/>
    <property type="match status" value="1"/>
</dbReference>
<evidence type="ECO:0000259" key="10">
    <source>
        <dbReference type="Pfam" id="PF00749"/>
    </source>
</evidence>
<feature type="binding site" evidence="8">
    <location>
        <position position="66"/>
    </location>
    <ligand>
        <name>L-glutamine</name>
        <dbReference type="ChEBI" id="CHEBI:58359"/>
    </ligand>
</feature>
<keyword evidence="14" id="KW-1185">Reference proteome</keyword>
<proteinExistence type="inferred from homology"/>
<feature type="domain" description="Glutamyl/glutaminyl-tRNA synthetase class Ib catalytic" evidence="10">
    <location>
        <begin position="27"/>
        <end position="335"/>
    </location>
</feature>
<dbReference type="EC" id="6.1.1.18" evidence="8"/>
<evidence type="ECO:0000256" key="4">
    <source>
        <dbReference type="ARBA" id="ARBA00022840"/>
    </source>
</evidence>
<dbReference type="InterPro" id="IPR049437">
    <property type="entry name" value="tRNA-synt_1c_C2"/>
</dbReference>
<keyword evidence="6 8" id="KW-0030">Aminoacyl-tRNA synthetase</keyword>
<evidence type="ECO:0000256" key="7">
    <source>
        <dbReference type="ARBA" id="ARBA00048270"/>
    </source>
</evidence>
<accession>A0ABM7T9C9</accession>
<dbReference type="Gene3D" id="2.40.240.10">
    <property type="entry name" value="Ribosomal Protein L25, Chain P"/>
    <property type="match status" value="2"/>
</dbReference>
<feature type="binding site" evidence="8">
    <location>
        <begin position="40"/>
        <end position="46"/>
    </location>
    <ligand>
        <name>ATP</name>
        <dbReference type="ChEBI" id="CHEBI:30616"/>
    </ligand>
</feature>
<dbReference type="SUPFAM" id="SSF52374">
    <property type="entry name" value="Nucleotidylyl transferase"/>
    <property type="match status" value="1"/>
</dbReference>
<feature type="binding site" evidence="8">
    <location>
        <position position="229"/>
    </location>
    <ligand>
        <name>ATP</name>
        <dbReference type="ChEBI" id="CHEBI:30616"/>
    </ligand>
</feature>
<dbReference type="EMBL" id="AP024849">
    <property type="protein sequence ID" value="BCZ48322.1"/>
    <property type="molecule type" value="Genomic_DNA"/>
</dbReference>
<evidence type="ECO:0000259" key="11">
    <source>
        <dbReference type="Pfam" id="PF03950"/>
    </source>
</evidence>
<comment type="caution">
    <text evidence="8">Lacks conserved residue(s) required for the propagation of feature annotation.</text>
</comment>
<evidence type="ECO:0000256" key="6">
    <source>
        <dbReference type="ARBA" id="ARBA00023146"/>
    </source>
</evidence>
<evidence type="ECO:0000256" key="5">
    <source>
        <dbReference type="ARBA" id="ARBA00022917"/>
    </source>
</evidence>
<name>A0ABM7T9C9_9CLOT</name>
<dbReference type="NCBIfam" id="TIGR00440">
    <property type="entry name" value="glnS"/>
    <property type="match status" value="1"/>
</dbReference>
<dbReference type="InterPro" id="IPR050132">
    <property type="entry name" value="Gln/Glu-tRNA_Ligase"/>
</dbReference>
<evidence type="ECO:0000259" key="12">
    <source>
        <dbReference type="Pfam" id="PF20974"/>
    </source>
</evidence>
<sequence length="553" mass="63930">MSNEINSSNFIRNIVIEDLEQGKHKEIITRFPPEPNGYLHIGHAKSILLNFGLAEEFKGKTHLRFDDTNPVKEDTEYVESIKEDVKWLGGNWNELFFASNYFDEMYTRAILLIKKGKAYVCDLTVEEAKEYRGTLTKPGTESPYRNRTVSENLDLFERMKNGEFADGEKVLRAKIDMASANINMRDPIIYRISHSTHHNTGDKWCIYPMYDFAHPLEDAIEHITHSICTLEFEDHRPLYDWVVSECEMEASPRQIEFARLNITNTVMSKRKLKQLVDEKVVDGWDDPRMPTICGLRRKGCTPEALRNFCTAIGVAKSNSTVDSQMLDYFVREDLQLKAPLAMAVLNPLKLVITNYPENETEMLEIENNSKDETQGTRLVQFSREIYIEREDFMEIPAKKYFRLFPGNEVRLKGAYFVKCNEIIKDENGIVKEIHCTYDPETKSGSGFTGRKVKATIHWVDVKTCVSAEFRLYEPLILDDDNDENEGNFLEHINPNSMEVLQGFIEPTAFKDAKPQDKFQMVRNGFFAVDTKYTTKDKLVFNRIVPLKSSFKLS</sequence>